<feature type="transmembrane region" description="Helical" evidence="1">
    <location>
        <begin position="70"/>
        <end position="89"/>
    </location>
</feature>
<dbReference type="Pfam" id="PF04773">
    <property type="entry name" value="FecR"/>
    <property type="match status" value="1"/>
</dbReference>
<keyword evidence="1" id="KW-0812">Transmembrane</keyword>
<dbReference type="Pfam" id="PF16344">
    <property type="entry name" value="FecR_C"/>
    <property type="match status" value="1"/>
</dbReference>
<evidence type="ECO:0000313" key="4">
    <source>
        <dbReference type="EMBL" id="MBB4044980.1"/>
    </source>
</evidence>
<name>A0A840CYP2_9BACE</name>
<keyword evidence="5" id="KW-1185">Reference proteome</keyword>
<feature type="domain" description="Protein FecR C-terminal" evidence="3">
    <location>
        <begin position="244"/>
        <end position="308"/>
    </location>
</feature>
<dbReference type="PANTHER" id="PTHR30273:SF2">
    <property type="entry name" value="PROTEIN FECR"/>
    <property type="match status" value="1"/>
</dbReference>
<dbReference type="Gene3D" id="3.55.50.30">
    <property type="match status" value="1"/>
</dbReference>
<evidence type="ECO:0000256" key="1">
    <source>
        <dbReference type="SAM" id="Phobius"/>
    </source>
</evidence>
<keyword evidence="1" id="KW-1133">Transmembrane helix</keyword>
<dbReference type="EMBL" id="JACIER010000011">
    <property type="protein sequence ID" value="MBB4044980.1"/>
    <property type="molecule type" value="Genomic_DNA"/>
</dbReference>
<dbReference type="InterPro" id="IPR012373">
    <property type="entry name" value="Ferrdict_sens_TM"/>
</dbReference>
<evidence type="ECO:0000259" key="2">
    <source>
        <dbReference type="Pfam" id="PF04773"/>
    </source>
</evidence>
<dbReference type="InterPro" id="IPR032508">
    <property type="entry name" value="FecR_C"/>
</dbReference>
<dbReference type="Gene3D" id="2.60.120.1440">
    <property type="match status" value="1"/>
</dbReference>
<dbReference type="PIRSF" id="PIRSF018266">
    <property type="entry name" value="FecR"/>
    <property type="match status" value="1"/>
</dbReference>
<keyword evidence="1" id="KW-0472">Membrane</keyword>
<reference evidence="4" key="1">
    <citation type="submission" date="2020-08" db="EMBL/GenBank/DDBJ databases">
        <title>Genomic Encyclopedia of Type Strains, Phase IV (KMG-IV): sequencing the most valuable type-strain genomes for metagenomic binning, comparative biology and taxonomic classification.</title>
        <authorList>
            <person name="Goeker M."/>
        </authorList>
    </citation>
    <scope>NUCLEOTIDE SEQUENCE [LARGE SCALE GENOMIC DNA]</scope>
    <source>
        <strain evidence="4">DSM 105720</strain>
    </source>
</reference>
<proteinExistence type="predicted"/>
<accession>A0A840CYP2</accession>
<comment type="caution">
    <text evidence="4">The sequence shown here is derived from an EMBL/GenBank/DDBJ whole genome shotgun (WGS) entry which is preliminary data.</text>
</comment>
<dbReference type="FunFam" id="2.60.120.1440:FF:000001">
    <property type="entry name" value="Putative anti-sigma factor"/>
    <property type="match status" value="1"/>
</dbReference>
<evidence type="ECO:0000313" key="5">
    <source>
        <dbReference type="Proteomes" id="UP000560658"/>
    </source>
</evidence>
<dbReference type="GO" id="GO:0016989">
    <property type="term" value="F:sigma factor antagonist activity"/>
    <property type="evidence" value="ECO:0007669"/>
    <property type="project" value="TreeGrafter"/>
</dbReference>
<dbReference type="RefSeq" id="WP_044160719.1">
    <property type="nucleotide sequence ID" value="NZ_JACIER010000011.1"/>
</dbReference>
<protein>
    <submittedName>
        <fullName evidence="4">Ferric-dicitrate binding protein FerR (Iron transport regulator)</fullName>
    </submittedName>
</protein>
<dbReference type="Proteomes" id="UP000560658">
    <property type="component" value="Unassembled WGS sequence"/>
</dbReference>
<gene>
    <name evidence="4" type="ORF">GGR06_002782</name>
</gene>
<dbReference type="PANTHER" id="PTHR30273">
    <property type="entry name" value="PERIPLASMIC SIGNAL SENSOR AND SIGMA FACTOR ACTIVATOR FECR-RELATED"/>
    <property type="match status" value="1"/>
</dbReference>
<feature type="domain" description="FecR protein" evidence="2">
    <location>
        <begin position="101"/>
        <end position="196"/>
    </location>
</feature>
<dbReference type="InterPro" id="IPR006860">
    <property type="entry name" value="FecR"/>
</dbReference>
<dbReference type="AlphaFoldDB" id="A0A840CYP2"/>
<organism evidence="4 5">
    <name type="scientific">Bacteroides reticulotermitis</name>
    <dbReference type="NCBI Taxonomy" id="1133319"/>
    <lineage>
        <taxon>Bacteria</taxon>
        <taxon>Pseudomonadati</taxon>
        <taxon>Bacteroidota</taxon>
        <taxon>Bacteroidia</taxon>
        <taxon>Bacteroidales</taxon>
        <taxon>Bacteroidaceae</taxon>
        <taxon>Bacteroides</taxon>
    </lineage>
</organism>
<evidence type="ECO:0000259" key="3">
    <source>
        <dbReference type="Pfam" id="PF16344"/>
    </source>
</evidence>
<sequence>MHQELLLKYISGKATKQETEEVVTWIDSDPNNLKKFMSLRKSYDALIWQDADKPCAKTVKKRTLQIAMQGIMRIAAVFVIAFGLSYIVLQVLQEENIRMQTVSVPAGQRTQVTLADGTTVWVNGKSTLTFPSRFASQTRNVQLDGEAYFEVQKDPKKQFIVSTAHQSSIRVLGTKFNVKAHKDAEDVITTLIEGKINFEFNNASHQQEYITMKPGQKLVYNSQNRKPQLYTTSGEKEFSWKDGKIIFDQTPLRDALNNLAETYNVTFVILKNVPDDDSFSGEFINKSLEQILNYIKASSKINWRYLNNEQTNKEKSKIEIFISTNK</sequence>